<dbReference type="GO" id="GO:0019303">
    <property type="term" value="P:D-ribose catabolic process"/>
    <property type="evidence" value="ECO:0007669"/>
    <property type="project" value="UniProtKB-UniRule"/>
</dbReference>
<comment type="subunit">
    <text evidence="13">Homodimer.</text>
</comment>
<comment type="catalytic activity">
    <reaction evidence="13">
        <text>D-ribose + ATP = D-ribose 5-phosphate + ADP + H(+)</text>
        <dbReference type="Rhea" id="RHEA:13697"/>
        <dbReference type="ChEBI" id="CHEBI:15378"/>
        <dbReference type="ChEBI" id="CHEBI:30616"/>
        <dbReference type="ChEBI" id="CHEBI:47013"/>
        <dbReference type="ChEBI" id="CHEBI:78346"/>
        <dbReference type="ChEBI" id="CHEBI:456216"/>
        <dbReference type="EC" id="2.7.1.15"/>
    </reaction>
</comment>
<dbReference type="GO" id="GO:0004747">
    <property type="term" value="F:ribokinase activity"/>
    <property type="evidence" value="ECO:0007669"/>
    <property type="project" value="UniProtKB-UniRule"/>
</dbReference>
<feature type="binding site" evidence="13">
    <location>
        <position position="288"/>
    </location>
    <ligand>
        <name>K(+)</name>
        <dbReference type="ChEBI" id="CHEBI:29103"/>
    </ligand>
</feature>
<dbReference type="InterPro" id="IPR029056">
    <property type="entry name" value="Ribokinase-like"/>
</dbReference>
<evidence type="ECO:0000256" key="3">
    <source>
        <dbReference type="ARBA" id="ARBA00016943"/>
    </source>
</evidence>
<evidence type="ECO:0000256" key="8">
    <source>
        <dbReference type="ARBA" id="ARBA00022777"/>
    </source>
</evidence>
<feature type="active site" description="Proton acceptor" evidence="13">
    <location>
        <position position="255"/>
    </location>
</feature>
<keyword evidence="9 13" id="KW-0067">ATP-binding</keyword>
<comment type="activity regulation">
    <text evidence="13">Activated by a monovalent cation that binds near, but not in, the active site. The most likely occupant of the site in vivo is potassium. Ion binding induces a conformational change that may alter substrate affinity.</text>
</comment>
<evidence type="ECO:0000313" key="15">
    <source>
        <dbReference type="EMBL" id="NGO40012.1"/>
    </source>
</evidence>
<dbReference type="NCBIfam" id="NF008353">
    <property type="entry name" value="PRK11142.1"/>
    <property type="match status" value="1"/>
</dbReference>
<feature type="binding site" evidence="13">
    <location>
        <position position="251"/>
    </location>
    <ligand>
        <name>K(+)</name>
        <dbReference type="ChEBI" id="CHEBI:29103"/>
    </ligand>
</feature>
<dbReference type="PROSITE" id="PS00584">
    <property type="entry name" value="PFKB_KINASES_2"/>
    <property type="match status" value="1"/>
</dbReference>
<keyword evidence="4 13" id="KW-0963">Cytoplasm</keyword>
<feature type="binding site" evidence="13">
    <location>
        <position position="249"/>
    </location>
    <ligand>
        <name>K(+)</name>
        <dbReference type="ChEBI" id="CHEBI:29103"/>
    </ligand>
</feature>
<organism evidence="15 16">
    <name type="scientific">Limisphaera ngatamarikiensis</name>
    <dbReference type="NCBI Taxonomy" id="1324935"/>
    <lineage>
        <taxon>Bacteria</taxon>
        <taxon>Pseudomonadati</taxon>
        <taxon>Verrucomicrobiota</taxon>
        <taxon>Verrucomicrobiia</taxon>
        <taxon>Limisphaerales</taxon>
        <taxon>Limisphaeraceae</taxon>
        <taxon>Limisphaera</taxon>
    </lineage>
</organism>
<feature type="binding site" evidence="13">
    <location>
        <begin position="14"/>
        <end position="16"/>
    </location>
    <ligand>
        <name>substrate</name>
    </ligand>
</feature>
<dbReference type="InterPro" id="IPR002139">
    <property type="entry name" value="Ribo/fructo_kinase"/>
</dbReference>
<dbReference type="Pfam" id="PF00294">
    <property type="entry name" value="PfkB"/>
    <property type="match status" value="1"/>
</dbReference>
<dbReference type="PANTHER" id="PTHR10584:SF166">
    <property type="entry name" value="RIBOKINASE"/>
    <property type="match status" value="1"/>
</dbReference>
<dbReference type="UniPathway" id="UPA00916">
    <property type="reaction ID" value="UER00889"/>
</dbReference>
<dbReference type="PANTHER" id="PTHR10584">
    <property type="entry name" value="SUGAR KINASE"/>
    <property type="match status" value="1"/>
</dbReference>
<keyword evidence="12 13" id="KW-0119">Carbohydrate metabolism</keyword>
<keyword evidence="16" id="KW-1185">Reference proteome</keyword>
<feature type="binding site" evidence="13">
    <location>
        <position position="187"/>
    </location>
    <ligand>
        <name>ATP</name>
        <dbReference type="ChEBI" id="CHEBI:30616"/>
    </ligand>
</feature>
<name>A0A6M1RZ27_9BACT</name>
<keyword evidence="10 13" id="KW-0460">Magnesium</keyword>
<dbReference type="CDD" id="cd01174">
    <property type="entry name" value="ribokinase"/>
    <property type="match status" value="1"/>
</dbReference>
<dbReference type="PRINTS" id="PR00990">
    <property type="entry name" value="RIBOKINASE"/>
</dbReference>
<evidence type="ECO:0000256" key="2">
    <source>
        <dbReference type="ARBA" id="ARBA00012035"/>
    </source>
</evidence>
<dbReference type="GO" id="GO:0005829">
    <property type="term" value="C:cytosol"/>
    <property type="evidence" value="ECO:0007669"/>
    <property type="project" value="TreeGrafter"/>
</dbReference>
<dbReference type="FunFam" id="3.40.1190.20:FF:000012">
    <property type="entry name" value="Ribokinase"/>
    <property type="match status" value="1"/>
</dbReference>
<comment type="similarity">
    <text evidence="13">Belongs to the carbohydrate kinase PfkB family. Ribokinase subfamily.</text>
</comment>
<sequence length="321" mass="33534">MPTKPHILVIGSSNTDLVVKVPRLPAPGETVLGGDFASVAGGKGANQAVAAARAGAAVTFVARVGDDAFGRLSLEGLRKEGIHVDYVVTDRQHPSGVALILVAPDGQNSIAVAPGANAHLTPADVHHAAAAFRSARLVVIQLEIPMPAVQSALELAAHHRVPVLLNPAPARPIPTDWFRHITFLVPNAKEAGALTGIEVTDPDTAIRAAARLRHKGVAHVIVTLGDQGVVLDAPRLHKHLPAHRVHAVDTTAAGDVFCGALAVAWTEGRPLLEAVHFAQAAAAISVTRFGAQRSAPTRAEIERFLHEHPPASAHSVPRQQA</sequence>
<feature type="binding site" evidence="13">
    <location>
        <position position="290"/>
    </location>
    <ligand>
        <name>K(+)</name>
        <dbReference type="ChEBI" id="CHEBI:29103"/>
    </ligand>
</feature>
<dbReference type="InterPro" id="IPR011877">
    <property type="entry name" value="Ribokinase"/>
</dbReference>
<evidence type="ECO:0000256" key="5">
    <source>
        <dbReference type="ARBA" id="ARBA00022679"/>
    </source>
</evidence>
<feature type="binding site" evidence="13">
    <location>
        <begin position="223"/>
        <end position="228"/>
    </location>
    <ligand>
        <name>ATP</name>
        <dbReference type="ChEBI" id="CHEBI:30616"/>
    </ligand>
</feature>
<protein>
    <recommendedName>
        <fullName evidence="3 13">Ribokinase</fullName>
        <shortName evidence="13">RK</shortName>
        <ecNumber evidence="2 13">2.7.1.15</ecNumber>
    </recommendedName>
</protein>
<dbReference type="GO" id="GO:0046872">
    <property type="term" value="F:metal ion binding"/>
    <property type="evidence" value="ECO:0007669"/>
    <property type="project" value="UniProtKB-KW"/>
</dbReference>
<evidence type="ECO:0000256" key="13">
    <source>
        <dbReference type="HAMAP-Rule" id="MF_01987"/>
    </source>
</evidence>
<evidence type="ECO:0000256" key="11">
    <source>
        <dbReference type="ARBA" id="ARBA00022958"/>
    </source>
</evidence>
<accession>A0A6M1RZ27</accession>
<comment type="caution">
    <text evidence="15">The sequence shown here is derived from an EMBL/GenBank/DDBJ whole genome shotgun (WGS) entry which is preliminary data.</text>
</comment>
<reference evidence="15 16" key="1">
    <citation type="submission" date="2020-02" db="EMBL/GenBank/DDBJ databases">
        <title>Draft genome sequence of Limisphaera ngatamarikiensis NGM72.4T, a thermophilic Verrucomicrobia grouped in subdivision 3.</title>
        <authorList>
            <person name="Carere C.R."/>
            <person name="Steen J."/>
            <person name="Hugenholtz P."/>
            <person name="Stott M.B."/>
        </authorList>
    </citation>
    <scope>NUCLEOTIDE SEQUENCE [LARGE SCALE GENOMIC DNA]</scope>
    <source>
        <strain evidence="15 16">NGM72.4</strain>
    </source>
</reference>
<gene>
    <name evidence="13 15" type="primary">rbsK</name>
    <name evidence="15" type="ORF">G4L39_11505</name>
</gene>
<keyword evidence="5 13" id="KW-0808">Transferase</keyword>
<evidence type="ECO:0000256" key="4">
    <source>
        <dbReference type="ARBA" id="ARBA00022490"/>
    </source>
</evidence>
<evidence type="ECO:0000256" key="6">
    <source>
        <dbReference type="ARBA" id="ARBA00022723"/>
    </source>
</evidence>
<dbReference type="EC" id="2.7.1.15" evidence="2 13"/>
<feature type="binding site" evidence="13">
    <location>
        <begin position="254"/>
        <end position="255"/>
    </location>
    <ligand>
        <name>ATP</name>
        <dbReference type="ChEBI" id="CHEBI:30616"/>
    </ligand>
</feature>
<dbReference type="Gene3D" id="3.40.1190.20">
    <property type="match status" value="1"/>
</dbReference>
<feature type="binding site" evidence="13">
    <location>
        <position position="143"/>
    </location>
    <ligand>
        <name>substrate</name>
    </ligand>
</feature>
<feature type="binding site" evidence="13">
    <location>
        <position position="285"/>
    </location>
    <ligand>
        <name>K(+)</name>
        <dbReference type="ChEBI" id="CHEBI:29103"/>
    </ligand>
</feature>
<keyword evidence="11 13" id="KW-0630">Potassium</keyword>
<dbReference type="NCBIfam" id="TIGR02152">
    <property type="entry name" value="D_ribokin_bact"/>
    <property type="match status" value="1"/>
</dbReference>
<dbReference type="EMBL" id="JAAKYA010000078">
    <property type="protein sequence ID" value="NGO40012.1"/>
    <property type="molecule type" value="Genomic_DNA"/>
</dbReference>
<evidence type="ECO:0000256" key="9">
    <source>
        <dbReference type="ARBA" id="ARBA00022840"/>
    </source>
</evidence>
<dbReference type="Proteomes" id="UP000477311">
    <property type="component" value="Unassembled WGS sequence"/>
</dbReference>
<comment type="function">
    <text evidence="13">Catalyzes the phosphorylation of ribose at O-5 in a reaction requiring ATP and magnesium. The resulting D-ribose-5-phosphate can then be used either for sythesis of nucleotides, histidine, and tryptophan, or as a component of the pentose phosphate pathway.</text>
</comment>
<evidence type="ECO:0000256" key="10">
    <source>
        <dbReference type="ARBA" id="ARBA00022842"/>
    </source>
</evidence>
<dbReference type="GO" id="GO:0005524">
    <property type="term" value="F:ATP binding"/>
    <property type="evidence" value="ECO:0007669"/>
    <property type="project" value="UniProtKB-UniRule"/>
</dbReference>
<keyword evidence="8 13" id="KW-0418">Kinase</keyword>
<comment type="similarity">
    <text evidence="1">Belongs to the carbohydrate kinase pfkB family.</text>
</comment>
<comment type="subcellular location">
    <subcellularLocation>
        <location evidence="13">Cytoplasm</location>
    </subcellularLocation>
</comment>
<evidence type="ECO:0000256" key="7">
    <source>
        <dbReference type="ARBA" id="ARBA00022741"/>
    </source>
</evidence>
<evidence type="ECO:0000259" key="14">
    <source>
        <dbReference type="Pfam" id="PF00294"/>
    </source>
</evidence>
<evidence type="ECO:0000256" key="12">
    <source>
        <dbReference type="ARBA" id="ARBA00023277"/>
    </source>
</evidence>
<dbReference type="AlphaFoldDB" id="A0A6M1RZ27"/>
<evidence type="ECO:0000256" key="1">
    <source>
        <dbReference type="ARBA" id="ARBA00005380"/>
    </source>
</evidence>
<dbReference type="RefSeq" id="WP_165108330.1">
    <property type="nucleotide sequence ID" value="NZ_JAAKYA010000078.1"/>
</dbReference>
<feature type="binding site" evidence="13">
    <location>
        <position position="294"/>
    </location>
    <ligand>
        <name>K(+)</name>
        <dbReference type="ChEBI" id="CHEBI:29103"/>
    </ligand>
</feature>
<dbReference type="InterPro" id="IPR011611">
    <property type="entry name" value="PfkB_dom"/>
</dbReference>
<keyword evidence="6 13" id="KW-0479">Metal-binding</keyword>
<dbReference type="InterPro" id="IPR002173">
    <property type="entry name" value="Carboh/pur_kinase_PfkB_CS"/>
</dbReference>
<feature type="binding site" evidence="13">
    <location>
        <position position="255"/>
    </location>
    <ligand>
        <name>substrate</name>
    </ligand>
</feature>
<feature type="domain" description="Carbohydrate kinase PfkB" evidence="14">
    <location>
        <begin position="6"/>
        <end position="298"/>
    </location>
</feature>
<comment type="cofactor">
    <cofactor evidence="13">
        <name>Mg(2+)</name>
        <dbReference type="ChEBI" id="CHEBI:18420"/>
    </cofactor>
    <text evidence="13">Requires a divalent cation, most likely magnesium in vivo, as an electrophilic catalyst to aid phosphoryl group transfer. It is the chelate of the metal and the nucleotide that is the actual substrate.</text>
</comment>
<evidence type="ECO:0000313" key="16">
    <source>
        <dbReference type="Proteomes" id="UP000477311"/>
    </source>
</evidence>
<feature type="binding site" evidence="13">
    <location>
        <begin position="42"/>
        <end position="46"/>
    </location>
    <ligand>
        <name>substrate</name>
    </ligand>
</feature>
<dbReference type="HAMAP" id="MF_01987">
    <property type="entry name" value="Ribokinase"/>
    <property type="match status" value="1"/>
</dbReference>
<dbReference type="SUPFAM" id="SSF53613">
    <property type="entry name" value="Ribokinase-like"/>
    <property type="match status" value="1"/>
</dbReference>
<keyword evidence="7 13" id="KW-0547">Nucleotide-binding</keyword>
<comment type="pathway">
    <text evidence="13">Carbohydrate metabolism; D-ribose degradation; D-ribose 5-phosphate from beta-D-ribopyranose: step 2/2.</text>
</comment>
<proteinExistence type="inferred from homology"/>
<comment type="caution">
    <text evidence="13">Lacks conserved residue(s) required for the propagation of feature annotation.</text>
</comment>